<protein>
    <recommendedName>
        <fullName evidence="1">RNA-directed DNA polymerase</fullName>
        <ecNumber evidence="1">2.7.7.49</ecNumber>
    </recommendedName>
</protein>
<evidence type="ECO:0000256" key="3">
    <source>
        <dbReference type="ARBA" id="ARBA00022695"/>
    </source>
</evidence>
<dbReference type="GO" id="GO:0051607">
    <property type="term" value="P:defense response to virus"/>
    <property type="evidence" value="ECO:0007669"/>
    <property type="project" value="UniProtKB-KW"/>
</dbReference>
<dbReference type="AlphaFoldDB" id="A0AAP8D3F5"/>
<dbReference type="PANTHER" id="PTHR34047">
    <property type="entry name" value="NUCLEAR INTRON MATURASE 1, MITOCHONDRIAL-RELATED"/>
    <property type="match status" value="1"/>
</dbReference>
<dbReference type="GO" id="GO:0003964">
    <property type="term" value="F:RNA-directed DNA polymerase activity"/>
    <property type="evidence" value="ECO:0007669"/>
    <property type="project" value="UniProtKB-KW"/>
</dbReference>
<dbReference type="Pfam" id="PF00078">
    <property type="entry name" value="RVT_1"/>
    <property type="match status" value="1"/>
</dbReference>
<dbReference type="InterPro" id="IPR043502">
    <property type="entry name" value="DNA/RNA_pol_sf"/>
</dbReference>
<dbReference type="InterPro" id="IPR000123">
    <property type="entry name" value="Reverse_transcriptase_msDNA"/>
</dbReference>
<evidence type="ECO:0000256" key="1">
    <source>
        <dbReference type="ARBA" id="ARBA00012493"/>
    </source>
</evidence>
<accession>A0AAP8D3F5</accession>
<keyword evidence="2" id="KW-0808">Transferase</keyword>
<gene>
    <name evidence="11" type="ORF">B7R77_04890</name>
</gene>
<dbReference type="EMBL" id="NCTK01000001">
    <property type="protein sequence ID" value="OYQ12652.1"/>
    <property type="molecule type" value="Genomic_DNA"/>
</dbReference>
<dbReference type="NCBIfam" id="NF038237">
    <property type="entry name" value="retron_Ec67_fus"/>
    <property type="match status" value="1"/>
</dbReference>
<keyword evidence="6" id="KW-0695">RNA-directed DNA polymerase</keyword>
<keyword evidence="4" id="KW-0479">Metal-binding</keyword>
<dbReference type="InterPro" id="IPR051083">
    <property type="entry name" value="GrpII_Intron_Splice-Mob/Def"/>
</dbReference>
<organism evidence="11 12">
    <name type="scientific">Ralstonia solanacearum K60</name>
    <dbReference type="NCBI Taxonomy" id="1091042"/>
    <lineage>
        <taxon>Bacteria</taxon>
        <taxon>Pseudomonadati</taxon>
        <taxon>Pseudomonadota</taxon>
        <taxon>Betaproteobacteria</taxon>
        <taxon>Burkholderiales</taxon>
        <taxon>Burkholderiaceae</taxon>
        <taxon>Ralstonia</taxon>
        <taxon>Ralstonia solanacearum species complex</taxon>
    </lineage>
</organism>
<dbReference type="PANTHER" id="PTHR34047:SF7">
    <property type="entry name" value="RNA-DIRECTED DNA POLYMERASE"/>
    <property type="match status" value="1"/>
</dbReference>
<reference evidence="11 12" key="1">
    <citation type="submission" date="2017-04" db="EMBL/GenBank/DDBJ databases">
        <title>Genome Announcement: Closed genomes of Ralstonia solanacearum strains K60, UW551, and UW700.</title>
        <authorList>
            <person name="Hayes M."/>
            <person name="Macintyre A.M."/>
            <person name="Allen C."/>
        </authorList>
    </citation>
    <scope>NUCLEOTIDE SEQUENCE [LARGE SCALE GENOMIC DNA]</scope>
    <source>
        <strain evidence="11 12">UW25</strain>
    </source>
</reference>
<dbReference type="PROSITE" id="PS50878">
    <property type="entry name" value="RT_POL"/>
    <property type="match status" value="1"/>
</dbReference>
<evidence type="ECO:0000256" key="6">
    <source>
        <dbReference type="ARBA" id="ARBA00022918"/>
    </source>
</evidence>
<evidence type="ECO:0000256" key="5">
    <source>
        <dbReference type="ARBA" id="ARBA00022842"/>
    </source>
</evidence>
<proteinExistence type="inferred from homology"/>
<comment type="caution">
    <text evidence="11">The sequence shown here is derived from an EMBL/GenBank/DDBJ whole genome shotgun (WGS) entry which is preliminary data.</text>
</comment>
<evidence type="ECO:0000313" key="11">
    <source>
        <dbReference type="EMBL" id="OYQ12652.1"/>
    </source>
</evidence>
<evidence type="ECO:0000313" key="12">
    <source>
        <dbReference type="Proteomes" id="UP000216164"/>
    </source>
</evidence>
<dbReference type="PRINTS" id="PR00866">
    <property type="entry name" value="RNADNAPOLMS"/>
</dbReference>
<evidence type="ECO:0000256" key="9">
    <source>
        <dbReference type="ARBA" id="ARBA00048173"/>
    </source>
</evidence>
<feature type="domain" description="Reverse transcriptase" evidence="10">
    <location>
        <begin position="26"/>
        <end position="265"/>
    </location>
</feature>
<dbReference type="EC" id="2.7.7.49" evidence="1"/>
<dbReference type="Proteomes" id="UP000216164">
    <property type="component" value="Unassembled WGS sequence"/>
</dbReference>
<dbReference type="SUPFAM" id="SSF56672">
    <property type="entry name" value="DNA/RNA polymerases"/>
    <property type="match status" value="1"/>
</dbReference>
<evidence type="ECO:0000256" key="8">
    <source>
        <dbReference type="ARBA" id="ARBA00034120"/>
    </source>
</evidence>
<comment type="catalytic activity">
    <reaction evidence="9">
        <text>DNA(n) + a 2'-deoxyribonucleoside 5'-triphosphate = DNA(n+1) + diphosphate</text>
        <dbReference type="Rhea" id="RHEA:22508"/>
        <dbReference type="Rhea" id="RHEA-COMP:17339"/>
        <dbReference type="Rhea" id="RHEA-COMP:17340"/>
        <dbReference type="ChEBI" id="CHEBI:33019"/>
        <dbReference type="ChEBI" id="CHEBI:61560"/>
        <dbReference type="ChEBI" id="CHEBI:173112"/>
        <dbReference type="EC" id="2.7.7.49"/>
    </reaction>
</comment>
<evidence type="ECO:0000256" key="7">
    <source>
        <dbReference type="ARBA" id="ARBA00023118"/>
    </source>
</evidence>
<dbReference type="CDD" id="cd03487">
    <property type="entry name" value="RT_Bac_retron_II"/>
    <property type="match status" value="1"/>
</dbReference>
<sequence length="585" mass="65252">MSILKKLQEAKTRGQVAALLDVKPAMLSFILYKKPKATLYTKFSIPKKHGGTRDILAPEGNLKLLQHRLCQVLQDSLDEINVANGHGESRERQGVAHGFKRLHTIMTNGRPHVARRYVFNVDLHDFFGSINFGRVRGFFIKNKNFLLHEDVATVIAQIACHENKLPQGSPCSPVISNLISHSLDMKLVQLAARVGATYTRYADDLTFSTNNPDFPQYIALRKGTHEWVAGRGLEKIVMKEGFSLNPSKTRMQYRDSRQEVTGLTVNRKVNSPAAYRLTVRAMVNSLFKTGLFEHVRKKKGAAGGISVTKFAGEKKQILGMLSHIDQVDLFNRRLREKNGLEPHNTSGRVALFRRFLYFENFYALDAPLIVCEGKTDNVYLKCAIKSLASSYPKLATSDSLPKLKIRFFKYSERRAGDVIGLSGGVGGICKLLKNYHEDVREKFKAPSPKHPVIVLIDNDSGANSVYEAIAGITKKPKPAGMADFIHVTGNLYVVPTPLGRGGKKTAIEDFFDDKTLSVALNGKTFSRDKNIDETVHYGKVPFAINVVAKNADTIDFTKFKKILDRVVRVIDDYAIKMLASSHSAS</sequence>
<evidence type="ECO:0000259" key="10">
    <source>
        <dbReference type="PROSITE" id="PS50878"/>
    </source>
</evidence>
<name>A0AAP8D3F5_RALSL</name>
<dbReference type="InterPro" id="IPR053543">
    <property type="entry name" value="Bacterial_RT"/>
</dbReference>
<keyword evidence="5" id="KW-0460">Magnesium</keyword>
<dbReference type="RefSeq" id="WP_094393799.1">
    <property type="nucleotide sequence ID" value="NZ_NCTK01000001.1"/>
</dbReference>
<dbReference type="GO" id="GO:0003723">
    <property type="term" value="F:RNA binding"/>
    <property type="evidence" value="ECO:0007669"/>
    <property type="project" value="InterPro"/>
</dbReference>
<dbReference type="InterPro" id="IPR000477">
    <property type="entry name" value="RT_dom"/>
</dbReference>
<keyword evidence="7" id="KW-0051">Antiviral defense</keyword>
<evidence type="ECO:0000256" key="4">
    <source>
        <dbReference type="ARBA" id="ARBA00022723"/>
    </source>
</evidence>
<evidence type="ECO:0000256" key="2">
    <source>
        <dbReference type="ARBA" id="ARBA00022679"/>
    </source>
</evidence>
<dbReference type="GO" id="GO:0046872">
    <property type="term" value="F:metal ion binding"/>
    <property type="evidence" value="ECO:0007669"/>
    <property type="project" value="UniProtKB-KW"/>
</dbReference>
<keyword evidence="3" id="KW-0548">Nucleotidyltransferase</keyword>
<comment type="similarity">
    <text evidence="8">Belongs to the bacterial reverse transcriptase family.</text>
</comment>